<dbReference type="InterPro" id="IPR011991">
    <property type="entry name" value="ArsR-like_HTH"/>
</dbReference>
<dbReference type="InterPro" id="IPR036388">
    <property type="entry name" value="WH-like_DNA-bd_sf"/>
</dbReference>
<comment type="caution">
    <text evidence="2">The sequence shown here is derived from an EMBL/GenBank/DDBJ whole genome shotgun (WGS) entry which is preliminary data.</text>
</comment>
<accession>A0A5A7S882</accession>
<dbReference type="OrthoDB" id="5174513at2"/>
<dbReference type="InterPro" id="IPR036390">
    <property type="entry name" value="WH_DNA-bd_sf"/>
</dbReference>
<dbReference type="InterPro" id="IPR000600">
    <property type="entry name" value="ROK"/>
</dbReference>
<evidence type="ECO:0000256" key="1">
    <source>
        <dbReference type="ARBA" id="ARBA00006479"/>
    </source>
</evidence>
<dbReference type="Proteomes" id="UP000322244">
    <property type="component" value="Unassembled WGS sequence"/>
</dbReference>
<reference evidence="2 3" key="1">
    <citation type="submission" date="2019-07" db="EMBL/GenBank/DDBJ databases">
        <title>Rhodococcus cavernicolus sp. nov., isolated from a cave.</title>
        <authorList>
            <person name="Lee S.D."/>
        </authorList>
    </citation>
    <scope>NUCLEOTIDE SEQUENCE [LARGE SCALE GENOMIC DNA]</scope>
    <source>
        <strain evidence="2 3">C1-24</strain>
    </source>
</reference>
<dbReference type="EMBL" id="VLNY01000014">
    <property type="protein sequence ID" value="KAA0020084.1"/>
    <property type="molecule type" value="Genomic_DNA"/>
</dbReference>
<proteinExistence type="inferred from homology"/>
<evidence type="ECO:0000313" key="3">
    <source>
        <dbReference type="Proteomes" id="UP000322244"/>
    </source>
</evidence>
<protein>
    <submittedName>
        <fullName evidence="2">ROK family transcriptional regulator</fullName>
    </submittedName>
</protein>
<dbReference type="Gene3D" id="3.30.420.40">
    <property type="match status" value="2"/>
</dbReference>
<dbReference type="SUPFAM" id="SSF46785">
    <property type="entry name" value="Winged helix' DNA-binding domain"/>
    <property type="match status" value="1"/>
</dbReference>
<dbReference type="PANTHER" id="PTHR18964">
    <property type="entry name" value="ROK (REPRESSOR, ORF, KINASE) FAMILY"/>
    <property type="match status" value="1"/>
</dbReference>
<sequence>MDPDTAGSRALVRPGSTTALRELNRQRMREALQQLERATQADLARATGLAPATVSSLARELRDAGEVVDEVTPGRRRILRLADRSGFVIGVDYGHRHVTVAVADLDHQVLAQHRTELGTSVLAADGLAVTADLTERALRTAGVDRHEIVGAAMGLPAPIDRRTGCVGSPSILPGWVGVDASELATSVLGLPVRVTVDNDANLGALAEHRWGAGVGVSDMAYLKLSDGVGAGLIVDGRLYSGITGTAGEIGHVTVDEFGDVCRCGNRGCLETLVSARRVVSLLAPLVDTELTITEIVARAERGERSFWRVLHDVGRQVGRSLADLCSLLNPQLVLIGGELAQAATILVPAIEQTVQRCGVPAAAHALRIAPATLGARAHVLGAVARAEQSAIVFTS</sequence>
<gene>
    <name evidence="2" type="ORF">FOY51_22245</name>
</gene>
<keyword evidence="3" id="KW-1185">Reference proteome</keyword>
<dbReference type="PANTHER" id="PTHR18964:SF173">
    <property type="entry name" value="GLUCOKINASE"/>
    <property type="match status" value="1"/>
</dbReference>
<dbReference type="CDD" id="cd00090">
    <property type="entry name" value="HTH_ARSR"/>
    <property type="match status" value="1"/>
</dbReference>
<comment type="similarity">
    <text evidence="1">Belongs to the ROK (NagC/XylR) family.</text>
</comment>
<name>A0A5A7S882_9NOCA</name>
<dbReference type="InterPro" id="IPR043129">
    <property type="entry name" value="ATPase_NBD"/>
</dbReference>
<dbReference type="PROSITE" id="PS01125">
    <property type="entry name" value="ROK"/>
    <property type="match status" value="1"/>
</dbReference>
<dbReference type="AlphaFoldDB" id="A0A5A7S882"/>
<dbReference type="SUPFAM" id="SSF53067">
    <property type="entry name" value="Actin-like ATPase domain"/>
    <property type="match status" value="1"/>
</dbReference>
<organism evidence="2 3">
    <name type="scientific">Antrihabitans cavernicola</name>
    <dbReference type="NCBI Taxonomy" id="2495913"/>
    <lineage>
        <taxon>Bacteria</taxon>
        <taxon>Bacillati</taxon>
        <taxon>Actinomycetota</taxon>
        <taxon>Actinomycetes</taxon>
        <taxon>Mycobacteriales</taxon>
        <taxon>Nocardiaceae</taxon>
        <taxon>Antrihabitans</taxon>
    </lineage>
</organism>
<dbReference type="RefSeq" id="WP_149432465.1">
    <property type="nucleotide sequence ID" value="NZ_VLNY01000014.1"/>
</dbReference>
<dbReference type="Gene3D" id="1.10.10.10">
    <property type="entry name" value="Winged helix-like DNA-binding domain superfamily/Winged helix DNA-binding domain"/>
    <property type="match status" value="1"/>
</dbReference>
<dbReference type="InterPro" id="IPR049874">
    <property type="entry name" value="ROK_cs"/>
</dbReference>
<dbReference type="Pfam" id="PF00480">
    <property type="entry name" value="ROK"/>
    <property type="match status" value="1"/>
</dbReference>
<evidence type="ECO:0000313" key="2">
    <source>
        <dbReference type="EMBL" id="KAA0020084.1"/>
    </source>
</evidence>
<dbReference type="Pfam" id="PF13412">
    <property type="entry name" value="HTH_24"/>
    <property type="match status" value="1"/>
</dbReference>